<comment type="similarity">
    <text evidence="9">Belongs to the dicarboxylate/amino acid:cation symporter (DAACS) (TC 2.A.23) family.</text>
</comment>
<evidence type="ECO:0000256" key="8">
    <source>
        <dbReference type="ARBA" id="ARBA00023136"/>
    </source>
</evidence>
<organism evidence="10 11">
    <name type="scientific">Shewanella glacialipiscicola</name>
    <dbReference type="NCBI Taxonomy" id="614069"/>
    <lineage>
        <taxon>Bacteria</taxon>
        <taxon>Pseudomonadati</taxon>
        <taxon>Pseudomonadota</taxon>
        <taxon>Gammaproteobacteria</taxon>
        <taxon>Alteromonadales</taxon>
        <taxon>Shewanellaceae</taxon>
        <taxon>Shewanella</taxon>
    </lineage>
</organism>
<comment type="subcellular location">
    <subcellularLocation>
        <location evidence="9">Cell membrane</location>
        <topology evidence="9">Multi-pass membrane protein</topology>
    </subcellularLocation>
    <subcellularLocation>
        <location evidence="1">Membrane</location>
        <topology evidence="1">Multi-pass membrane protein</topology>
    </subcellularLocation>
</comment>
<sequence>MKQKSLLAKLANGSLVIQILLGIIAGVVLANFSPDSAKDIAFLGSLFVGALKAIAPILVFILVASSIANQKKNTQTNMRPIVVLYLFGTFAAALTAVILSSIFPTDLVLVAGVEGTSPPQGIGEVINTLLFKLVDNPVNALMTGNYIGILAWGVGLGLALHHATDSTKQVFADMSHGISQMVRFIIRLAPIGIFGLVAATFAETGFAAIAGYAQLLAVLLGAMAIIALIVNPLIVYVKIRRNPYPLVFQCLRESGVTAFFTRSSAANIPVNMALCEKLNLHEDTYSVSIPLGATINMGGAAITITVLTLAAAHTLGIQVDLLTALLLSVVAAVSACGASGVAGGSLLLIPLACSLFGISNDVAMQVVAVGFIIGVVQDAAETALNSSTDVIFTAAACEAAENKAKLS</sequence>
<dbReference type="EMBL" id="BSUY01000001">
    <property type="protein sequence ID" value="GMA82672.1"/>
    <property type="molecule type" value="Genomic_DNA"/>
</dbReference>
<comment type="function">
    <text evidence="9">Involved in the import of serine and threonine into the cell, with the concomitant import of sodium (symport system).</text>
</comment>
<keyword evidence="2 9" id="KW-0813">Transport</keyword>
<dbReference type="InterPro" id="IPR036458">
    <property type="entry name" value="Na:dicarbo_symporter_sf"/>
</dbReference>
<dbReference type="Pfam" id="PF00375">
    <property type="entry name" value="SDF"/>
    <property type="match status" value="1"/>
</dbReference>
<dbReference type="RefSeq" id="WP_220774550.1">
    <property type="nucleotide sequence ID" value="NZ_BPFC01000134.1"/>
</dbReference>
<keyword evidence="8 9" id="KW-0472">Membrane</keyword>
<evidence type="ECO:0000313" key="10">
    <source>
        <dbReference type="EMBL" id="GMA82672.1"/>
    </source>
</evidence>
<evidence type="ECO:0000256" key="5">
    <source>
        <dbReference type="ARBA" id="ARBA00022847"/>
    </source>
</evidence>
<dbReference type="PANTHER" id="PTHR42865">
    <property type="entry name" value="PROTON/GLUTAMATE-ASPARTATE SYMPORTER"/>
    <property type="match status" value="1"/>
</dbReference>
<keyword evidence="4 9" id="KW-0812">Transmembrane</keyword>
<gene>
    <name evidence="9 10" type="primary">sstT</name>
    <name evidence="10" type="ORF">GCM10025855_22050</name>
</gene>
<feature type="transmembrane region" description="Helical" evidence="9">
    <location>
        <begin position="184"/>
        <end position="209"/>
    </location>
</feature>
<evidence type="ECO:0000256" key="2">
    <source>
        <dbReference type="ARBA" id="ARBA00022448"/>
    </source>
</evidence>
<dbReference type="PANTHER" id="PTHR42865:SF8">
    <property type="entry name" value="SERINE_THREONINE TRANSPORTER SSTT"/>
    <property type="match status" value="1"/>
</dbReference>
<dbReference type="PRINTS" id="PR00173">
    <property type="entry name" value="EDTRNSPORT"/>
</dbReference>
<dbReference type="Proteomes" id="UP001157046">
    <property type="component" value="Unassembled WGS sequence"/>
</dbReference>
<reference evidence="11" key="1">
    <citation type="journal article" date="2019" name="Int. J. Syst. Evol. Microbiol.">
        <title>The Global Catalogue of Microorganisms (GCM) 10K type strain sequencing project: providing services to taxonomists for standard genome sequencing and annotation.</title>
        <authorList>
            <consortium name="The Broad Institute Genomics Platform"/>
            <consortium name="The Broad Institute Genome Sequencing Center for Infectious Disease"/>
            <person name="Wu L."/>
            <person name="Ma J."/>
        </authorList>
    </citation>
    <scope>NUCLEOTIDE SEQUENCE [LARGE SCALE GENOMIC DNA]</scope>
    <source>
        <strain evidence="11">NBRC 102030</strain>
    </source>
</reference>
<dbReference type="Gene3D" id="1.10.3860.10">
    <property type="entry name" value="Sodium:dicarboxylate symporter"/>
    <property type="match status" value="1"/>
</dbReference>
<evidence type="ECO:0000256" key="1">
    <source>
        <dbReference type="ARBA" id="ARBA00004141"/>
    </source>
</evidence>
<keyword evidence="11" id="KW-1185">Reference proteome</keyword>
<evidence type="ECO:0000256" key="6">
    <source>
        <dbReference type="ARBA" id="ARBA00022970"/>
    </source>
</evidence>
<keyword evidence="6 9" id="KW-0029">Amino-acid transport</keyword>
<evidence type="ECO:0000313" key="11">
    <source>
        <dbReference type="Proteomes" id="UP001157046"/>
    </source>
</evidence>
<proteinExistence type="inferred from homology"/>
<keyword evidence="7 9" id="KW-1133">Transmembrane helix</keyword>
<dbReference type="SUPFAM" id="SSF118215">
    <property type="entry name" value="Proton glutamate symport protein"/>
    <property type="match status" value="1"/>
</dbReference>
<feature type="transmembrane region" description="Helical" evidence="9">
    <location>
        <begin position="215"/>
        <end position="237"/>
    </location>
</feature>
<comment type="catalytic activity">
    <reaction evidence="9">
        <text>L-serine(in) + Na(+)(in) = L-serine(out) + Na(+)(out)</text>
        <dbReference type="Rhea" id="RHEA:29575"/>
        <dbReference type="ChEBI" id="CHEBI:29101"/>
        <dbReference type="ChEBI" id="CHEBI:33384"/>
    </reaction>
</comment>
<evidence type="ECO:0000256" key="7">
    <source>
        <dbReference type="ARBA" id="ARBA00022989"/>
    </source>
</evidence>
<dbReference type="NCBIfam" id="NF010151">
    <property type="entry name" value="PRK13628.1"/>
    <property type="match status" value="1"/>
</dbReference>
<comment type="caution">
    <text evidence="10">The sequence shown here is derived from an EMBL/GenBank/DDBJ whole genome shotgun (WGS) entry which is preliminary data.</text>
</comment>
<feature type="transmembrane region" description="Helical" evidence="9">
    <location>
        <begin position="287"/>
        <end position="312"/>
    </location>
</feature>
<name>A0ABQ6J4M8_9GAMM</name>
<comment type="catalytic activity">
    <reaction evidence="9">
        <text>L-threonine(in) + Na(+)(in) = L-threonine(out) + Na(+)(out)</text>
        <dbReference type="Rhea" id="RHEA:69999"/>
        <dbReference type="ChEBI" id="CHEBI:29101"/>
        <dbReference type="ChEBI" id="CHEBI:57926"/>
    </reaction>
</comment>
<feature type="transmembrane region" description="Helical" evidence="9">
    <location>
        <begin position="146"/>
        <end position="163"/>
    </location>
</feature>
<keyword evidence="5 9" id="KW-0769">Symport</keyword>
<feature type="transmembrane region" description="Helical" evidence="9">
    <location>
        <begin position="324"/>
        <end position="349"/>
    </location>
</feature>
<feature type="transmembrane region" description="Helical" evidence="9">
    <location>
        <begin position="83"/>
        <end position="103"/>
    </location>
</feature>
<evidence type="ECO:0000256" key="3">
    <source>
        <dbReference type="ARBA" id="ARBA00022475"/>
    </source>
</evidence>
<keyword evidence="3 9" id="KW-1003">Cell membrane</keyword>
<dbReference type="InterPro" id="IPR023025">
    <property type="entry name" value="Ser_Thr_transp_SstT"/>
</dbReference>
<protein>
    <recommendedName>
        <fullName evidence="9">Serine/threonine transporter SstT</fullName>
    </recommendedName>
    <alternativeName>
        <fullName evidence="9">Na(+)/serine-threonine symporter</fullName>
    </alternativeName>
</protein>
<feature type="transmembrane region" description="Helical" evidence="9">
    <location>
        <begin position="12"/>
        <end position="34"/>
    </location>
</feature>
<evidence type="ECO:0000256" key="4">
    <source>
        <dbReference type="ARBA" id="ARBA00022692"/>
    </source>
</evidence>
<dbReference type="HAMAP" id="MF_01582">
    <property type="entry name" value="Ser_Thr_transp_SstT"/>
    <property type="match status" value="1"/>
</dbReference>
<feature type="transmembrane region" description="Helical" evidence="9">
    <location>
        <begin position="40"/>
        <end position="63"/>
    </location>
</feature>
<evidence type="ECO:0000256" key="9">
    <source>
        <dbReference type="HAMAP-Rule" id="MF_01582"/>
    </source>
</evidence>
<dbReference type="InterPro" id="IPR001991">
    <property type="entry name" value="Na-dicarboxylate_symporter"/>
</dbReference>
<accession>A0ABQ6J4M8</accession>